<evidence type="ECO:0000256" key="2">
    <source>
        <dbReference type="SAM" id="SignalP"/>
    </source>
</evidence>
<accession>A0AB39Z8N8</accession>
<feature type="signal peptide" evidence="2">
    <location>
        <begin position="1"/>
        <end position="28"/>
    </location>
</feature>
<reference evidence="4" key="1">
    <citation type="submission" date="2025-08" db="UniProtKB">
        <authorList>
            <consortium name="RefSeq"/>
        </authorList>
    </citation>
    <scope>IDENTIFICATION</scope>
</reference>
<keyword evidence="2" id="KW-0732">Signal</keyword>
<proteinExistence type="predicted"/>
<sequence>MAITRRLPWPKLLYSFIWLWVALDLSCAAGVPNDQFVFPSESKENPPIRLASRLREIDRQMEEVIRATNVTLVIPKEGRKGSSRTATFENTTQEPGSTPTEKEKKLNLPSPQENKTRHTPSESKMVTFVREPESNISAPWDQTQAPIVSDPNSVIIGPRIVLETTKICPKGTVLTVNDHCRKIA</sequence>
<evidence type="ECO:0000256" key="1">
    <source>
        <dbReference type="SAM" id="MobiDB-lite"/>
    </source>
</evidence>
<evidence type="ECO:0008006" key="5">
    <source>
        <dbReference type="Google" id="ProtNLM"/>
    </source>
</evidence>
<dbReference type="GeneID" id="108009954"/>
<feature type="region of interest" description="Disordered" evidence="1">
    <location>
        <begin position="76"/>
        <end position="121"/>
    </location>
</feature>
<protein>
    <recommendedName>
        <fullName evidence="5">Acp54A1</fullName>
    </recommendedName>
</protein>
<gene>
    <name evidence="4" type="primary">LOC108009954</name>
</gene>
<organism evidence="3 4">
    <name type="scientific">Drosophila suzukii</name>
    <name type="common">Spotted-wing drosophila fruit fly</name>
    <dbReference type="NCBI Taxonomy" id="28584"/>
    <lineage>
        <taxon>Eukaryota</taxon>
        <taxon>Metazoa</taxon>
        <taxon>Ecdysozoa</taxon>
        <taxon>Arthropoda</taxon>
        <taxon>Hexapoda</taxon>
        <taxon>Insecta</taxon>
        <taxon>Pterygota</taxon>
        <taxon>Neoptera</taxon>
        <taxon>Endopterygota</taxon>
        <taxon>Diptera</taxon>
        <taxon>Brachycera</taxon>
        <taxon>Muscomorpha</taxon>
        <taxon>Ephydroidea</taxon>
        <taxon>Drosophilidae</taxon>
        <taxon>Drosophila</taxon>
        <taxon>Sophophora</taxon>
    </lineage>
</organism>
<keyword evidence="3" id="KW-1185">Reference proteome</keyword>
<evidence type="ECO:0000313" key="4">
    <source>
        <dbReference type="RefSeq" id="XP_016930197.2"/>
    </source>
</evidence>
<evidence type="ECO:0000313" key="3">
    <source>
        <dbReference type="Proteomes" id="UP001652628"/>
    </source>
</evidence>
<feature type="chain" id="PRO_5045471759" description="Acp54A1" evidence="2">
    <location>
        <begin position="29"/>
        <end position="184"/>
    </location>
</feature>
<dbReference type="AlphaFoldDB" id="A0AB39Z8N8"/>
<feature type="compositionally biased region" description="Polar residues" evidence="1">
    <location>
        <begin position="83"/>
        <end position="99"/>
    </location>
</feature>
<dbReference type="RefSeq" id="XP_016930197.2">
    <property type="nucleotide sequence ID" value="XM_017074708.4"/>
</dbReference>
<name>A0AB39Z8N8_DROSZ</name>
<dbReference type="Proteomes" id="UP001652628">
    <property type="component" value="Chromosome 2R"/>
</dbReference>